<dbReference type="PANTHER" id="PTHR30239">
    <property type="entry name" value="ACETOLACTATE SYNTHASE SMALL SUBUNIT"/>
    <property type="match status" value="1"/>
</dbReference>
<evidence type="ECO:0000313" key="10">
    <source>
        <dbReference type="EMBL" id="HIS76158.1"/>
    </source>
</evidence>
<keyword evidence="5 8" id="KW-0028">Amino-acid biosynthesis</keyword>
<evidence type="ECO:0000256" key="8">
    <source>
        <dbReference type="RuleBase" id="RU368092"/>
    </source>
</evidence>
<comment type="similarity">
    <text evidence="3 8">Belongs to the acetolactate synthase small subunit family.</text>
</comment>
<keyword evidence="8 10" id="KW-0808">Transferase</keyword>
<dbReference type="Pfam" id="PF22629">
    <property type="entry name" value="ACT_AHAS_ss"/>
    <property type="match status" value="1"/>
</dbReference>
<evidence type="ECO:0000256" key="1">
    <source>
        <dbReference type="ARBA" id="ARBA00004974"/>
    </source>
</evidence>
<evidence type="ECO:0000256" key="3">
    <source>
        <dbReference type="ARBA" id="ARBA00006341"/>
    </source>
</evidence>
<dbReference type="EC" id="2.2.1.6" evidence="8"/>
<evidence type="ECO:0000256" key="7">
    <source>
        <dbReference type="ARBA" id="ARBA00048670"/>
    </source>
</evidence>
<evidence type="ECO:0000256" key="4">
    <source>
        <dbReference type="ARBA" id="ARBA00011744"/>
    </source>
</evidence>
<comment type="pathway">
    <text evidence="2 8">Amino-acid biosynthesis; L-valine biosynthesis; L-valine from pyruvate: step 1/4.</text>
</comment>
<reference evidence="10" key="1">
    <citation type="submission" date="2020-10" db="EMBL/GenBank/DDBJ databases">
        <authorList>
            <person name="Gilroy R."/>
        </authorList>
    </citation>
    <scope>NUCLEOTIDE SEQUENCE</scope>
    <source>
        <strain evidence="10">CHK199-13235</strain>
    </source>
</reference>
<dbReference type="InterPro" id="IPR027271">
    <property type="entry name" value="Acetolactate_synth/TF_NikR_C"/>
</dbReference>
<organism evidence="10 11">
    <name type="scientific">Candidatus Merdivicinus excrementipullorum</name>
    <dbReference type="NCBI Taxonomy" id="2840867"/>
    <lineage>
        <taxon>Bacteria</taxon>
        <taxon>Bacillati</taxon>
        <taxon>Bacillota</taxon>
        <taxon>Clostridia</taxon>
        <taxon>Eubacteriales</taxon>
        <taxon>Oscillospiraceae</taxon>
        <taxon>Oscillospiraceae incertae sedis</taxon>
        <taxon>Candidatus Merdivicinus</taxon>
    </lineage>
</organism>
<evidence type="ECO:0000256" key="6">
    <source>
        <dbReference type="ARBA" id="ARBA00023304"/>
    </source>
</evidence>
<dbReference type="InterPro" id="IPR054480">
    <property type="entry name" value="AHAS_small-like_ACT"/>
</dbReference>
<accession>A0A9D1FMG6</accession>
<keyword evidence="6 8" id="KW-0100">Branched-chain amino acid biosynthesis</keyword>
<dbReference type="PANTHER" id="PTHR30239:SF0">
    <property type="entry name" value="ACETOLACTATE SYNTHASE SMALL SUBUNIT 1, CHLOROPLASTIC"/>
    <property type="match status" value="1"/>
</dbReference>
<comment type="function">
    <text evidence="8">Catalyzes the conversion of 2 pyruvate molecules into acetolactate in the first common step of the biosynthetic pathway of the branched-amino acids such as leucine, isoleucine, and valine.</text>
</comment>
<dbReference type="CDD" id="cd04878">
    <property type="entry name" value="ACT_AHAS"/>
    <property type="match status" value="1"/>
</dbReference>
<protein>
    <recommendedName>
        <fullName evidence="8">Acetolactate synthase small subunit</fullName>
        <shortName evidence="8">AHAS</shortName>
        <shortName evidence="8">ALS</shortName>
        <ecNumber evidence="8">2.2.1.6</ecNumber>
    </recommendedName>
    <alternativeName>
        <fullName evidence="8">Acetohydroxy-acid synthase small subunit</fullName>
    </alternativeName>
</protein>
<dbReference type="FunFam" id="3.30.70.260:FF:000001">
    <property type="entry name" value="Acetolactate synthase, small subunit"/>
    <property type="match status" value="1"/>
</dbReference>
<reference evidence="10" key="2">
    <citation type="journal article" date="2021" name="PeerJ">
        <title>Extensive microbial diversity within the chicken gut microbiome revealed by metagenomics and culture.</title>
        <authorList>
            <person name="Gilroy R."/>
            <person name="Ravi A."/>
            <person name="Getino M."/>
            <person name="Pursley I."/>
            <person name="Horton D.L."/>
            <person name="Alikhan N.F."/>
            <person name="Baker D."/>
            <person name="Gharbi K."/>
            <person name="Hall N."/>
            <person name="Watson M."/>
            <person name="Adriaenssens E.M."/>
            <person name="Foster-Nyarko E."/>
            <person name="Jarju S."/>
            <person name="Secka A."/>
            <person name="Antonio M."/>
            <person name="Oren A."/>
            <person name="Chaudhuri R.R."/>
            <person name="La Ragione R."/>
            <person name="Hildebrand F."/>
            <person name="Pallen M.J."/>
        </authorList>
    </citation>
    <scope>NUCLEOTIDE SEQUENCE</scope>
    <source>
        <strain evidence="10">CHK199-13235</strain>
    </source>
</reference>
<evidence type="ECO:0000256" key="5">
    <source>
        <dbReference type="ARBA" id="ARBA00022605"/>
    </source>
</evidence>
<dbReference type="Gene3D" id="3.30.70.260">
    <property type="match status" value="1"/>
</dbReference>
<dbReference type="InterPro" id="IPR002912">
    <property type="entry name" value="ACT_dom"/>
</dbReference>
<dbReference type="Proteomes" id="UP000824002">
    <property type="component" value="Unassembled WGS sequence"/>
</dbReference>
<feature type="domain" description="ACT" evidence="9">
    <location>
        <begin position="4"/>
        <end position="78"/>
    </location>
</feature>
<gene>
    <name evidence="10" type="primary">ilvN</name>
    <name evidence="10" type="ORF">IAB51_05030</name>
</gene>
<evidence type="ECO:0000256" key="2">
    <source>
        <dbReference type="ARBA" id="ARBA00005025"/>
    </source>
</evidence>
<dbReference type="InterPro" id="IPR019455">
    <property type="entry name" value="Acetolactate_synth_ssu_C"/>
</dbReference>
<dbReference type="Gene3D" id="3.30.70.1150">
    <property type="entry name" value="ACT-like. Chain A, domain 2"/>
    <property type="match status" value="1"/>
</dbReference>
<proteinExistence type="inferred from homology"/>
<dbReference type="InterPro" id="IPR045865">
    <property type="entry name" value="ACT-like_dom_sf"/>
</dbReference>
<dbReference type="SUPFAM" id="SSF55021">
    <property type="entry name" value="ACT-like"/>
    <property type="match status" value="2"/>
</dbReference>
<dbReference type="GO" id="GO:0005829">
    <property type="term" value="C:cytosol"/>
    <property type="evidence" value="ECO:0007669"/>
    <property type="project" value="TreeGrafter"/>
</dbReference>
<dbReference type="AlphaFoldDB" id="A0A9D1FMG6"/>
<evidence type="ECO:0000313" key="11">
    <source>
        <dbReference type="Proteomes" id="UP000824002"/>
    </source>
</evidence>
<dbReference type="GO" id="GO:0009099">
    <property type="term" value="P:L-valine biosynthetic process"/>
    <property type="evidence" value="ECO:0007669"/>
    <property type="project" value="UniProtKB-UniRule"/>
</dbReference>
<dbReference type="EMBL" id="DVJP01000035">
    <property type="protein sequence ID" value="HIS76158.1"/>
    <property type="molecule type" value="Genomic_DNA"/>
</dbReference>
<dbReference type="GO" id="GO:0003984">
    <property type="term" value="F:acetolactate synthase activity"/>
    <property type="evidence" value="ECO:0007669"/>
    <property type="project" value="UniProtKB-UniRule"/>
</dbReference>
<evidence type="ECO:0000259" key="9">
    <source>
        <dbReference type="PROSITE" id="PS51671"/>
    </source>
</evidence>
<dbReference type="InterPro" id="IPR039557">
    <property type="entry name" value="AHAS_ACT"/>
</dbReference>
<sequence>MKRTISVLVENRAGVLSRVAGLFARRGFNIESLAVGTTAEPGVSCITIVADDKENVMEQINKQLNKLIDVIKLKEYAPDEIISRELMLIKVTANAQTRGEIAELAKLAGAKVCGLTRTSITMECCDTTDRVENFLELCRPYGIKRVVRTGAAAIEKGSGQLSLDE</sequence>
<dbReference type="NCBIfam" id="TIGR00119">
    <property type="entry name" value="acolac_sm"/>
    <property type="match status" value="1"/>
</dbReference>
<comment type="catalytic activity">
    <reaction evidence="7 8">
        <text>2 pyruvate + H(+) = (2S)-2-acetolactate + CO2</text>
        <dbReference type="Rhea" id="RHEA:25249"/>
        <dbReference type="ChEBI" id="CHEBI:15361"/>
        <dbReference type="ChEBI" id="CHEBI:15378"/>
        <dbReference type="ChEBI" id="CHEBI:16526"/>
        <dbReference type="ChEBI" id="CHEBI:58476"/>
        <dbReference type="EC" id="2.2.1.6"/>
    </reaction>
</comment>
<comment type="caution">
    <text evidence="10">The sequence shown here is derived from an EMBL/GenBank/DDBJ whole genome shotgun (WGS) entry which is preliminary data.</text>
</comment>
<comment type="pathway">
    <text evidence="1 8">Amino-acid biosynthesis; L-isoleucine biosynthesis; L-isoleucine from 2-oxobutanoate: step 1/4.</text>
</comment>
<dbReference type="GO" id="GO:0009097">
    <property type="term" value="P:isoleucine biosynthetic process"/>
    <property type="evidence" value="ECO:0007669"/>
    <property type="project" value="UniProtKB-UniRule"/>
</dbReference>
<dbReference type="NCBIfam" id="NF008864">
    <property type="entry name" value="PRK11895.1"/>
    <property type="match status" value="1"/>
</dbReference>
<name>A0A9D1FMG6_9FIRM</name>
<dbReference type="Pfam" id="PF10369">
    <property type="entry name" value="ALS_ss_C"/>
    <property type="match status" value="1"/>
</dbReference>
<comment type="subunit">
    <text evidence="4 8">Dimer of large and small chains.</text>
</comment>
<dbReference type="PROSITE" id="PS51671">
    <property type="entry name" value="ACT"/>
    <property type="match status" value="1"/>
</dbReference>
<dbReference type="InterPro" id="IPR004789">
    <property type="entry name" value="Acetalactate_synth_ssu"/>
</dbReference>
<dbReference type="GO" id="GO:1990610">
    <property type="term" value="F:acetolactate synthase regulator activity"/>
    <property type="evidence" value="ECO:0007669"/>
    <property type="project" value="UniProtKB-UniRule"/>
</dbReference>